<evidence type="ECO:0000313" key="4">
    <source>
        <dbReference type="Proteomes" id="UP000663881"/>
    </source>
</evidence>
<dbReference type="SUPFAM" id="SSF52777">
    <property type="entry name" value="CoA-dependent acyltransferases"/>
    <property type="match status" value="1"/>
</dbReference>
<feature type="domain" description="Condensation" evidence="1">
    <location>
        <begin position="23"/>
        <end position="190"/>
    </location>
</feature>
<feature type="non-terminal residue" evidence="3">
    <location>
        <position position="190"/>
    </location>
</feature>
<evidence type="ECO:0000313" key="3">
    <source>
        <dbReference type="EMBL" id="CAF3952721.1"/>
    </source>
</evidence>
<dbReference type="Gene3D" id="3.30.559.10">
    <property type="entry name" value="Chloramphenicol acetyltransferase-like domain"/>
    <property type="match status" value="1"/>
</dbReference>
<organism evidence="3 4">
    <name type="scientific">Adineta steineri</name>
    <dbReference type="NCBI Taxonomy" id="433720"/>
    <lineage>
        <taxon>Eukaryota</taxon>
        <taxon>Metazoa</taxon>
        <taxon>Spiralia</taxon>
        <taxon>Gnathifera</taxon>
        <taxon>Rotifera</taxon>
        <taxon>Eurotatoria</taxon>
        <taxon>Bdelloidea</taxon>
        <taxon>Adinetida</taxon>
        <taxon>Adinetidae</taxon>
        <taxon>Adineta</taxon>
    </lineage>
</organism>
<accession>A0A819KQG8</accession>
<dbReference type="EMBL" id="CAJOAY010002439">
    <property type="protein sequence ID" value="CAF3952721.1"/>
    <property type="molecule type" value="Genomic_DNA"/>
</dbReference>
<dbReference type="AlphaFoldDB" id="A0A819KQG8"/>
<dbReference type="OrthoDB" id="10057366at2759"/>
<sequence>MGRVLRCHVAQRSNNDDDDFLHEGDFIIFTIHHIAFEIGSLKPFIKAFEQACWGNEKHQSPLLTPQYIDFTLYEQTMLVDPNLDSEMNKARRYWSNIMQGYDWNRIRPLMPIQNRNDQIRSGHGYSTTFFLDQDVVDAMMQFAASNNITMFSLSLACYYVFLFQLINDDDLCVAGVTANRYVPETKDMIG</sequence>
<dbReference type="Proteomes" id="UP000663881">
    <property type="component" value="Unassembled WGS sequence"/>
</dbReference>
<dbReference type="GO" id="GO:0003824">
    <property type="term" value="F:catalytic activity"/>
    <property type="evidence" value="ECO:0007669"/>
    <property type="project" value="InterPro"/>
</dbReference>
<dbReference type="EMBL" id="CAJNON010001389">
    <property type="protein sequence ID" value="CAF1458413.1"/>
    <property type="molecule type" value="Genomic_DNA"/>
</dbReference>
<dbReference type="InterPro" id="IPR023213">
    <property type="entry name" value="CAT-like_dom_sf"/>
</dbReference>
<name>A0A819KQG8_9BILA</name>
<dbReference type="Proteomes" id="UP000663891">
    <property type="component" value="Unassembled WGS sequence"/>
</dbReference>
<evidence type="ECO:0000259" key="1">
    <source>
        <dbReference type="Pfam" id="PF00668"/>
    </source>
</evidence>
<comment type="caution">
    <text evidence="3">The sequence shown here is derived from an EMBL/GenBank/DDBJ whole genome shotgun (WGS) entry which is preliminary data.</text>
</comment>
<proteinExistence type="predicted"/>
<dbReference type="Gene3D" id="3.30.559.30">
    <property type="entry name" value="Nonribosomal peptide synthetase, condensation domain"/>
    <property type="match status" value="1"/>
</dbReference>
<dbReference type="InterPro" id="IPR001242">
    <property type="entry name" value="Condensation_dom"/>
</dbReference>
<protein>
    <recommendedName>
        <fullName evidence="1">Condensation domain-containing protein</fullName>
    </recommendedName>
</protein>
<evidence type="ECO:0000313" key="2">
    <source>
        <dbReference type="EMBL" id="CAF1458413.1"/>
    </source>
</evidence>
<reference evidence="3" key="1">
    <citation type="submission" date="2021-02" db="EMBL/GenBank/DDBJ databases">
        <authorList>
            <person name="Nowell W R."/>
        </authorList>
    </citation>
    <scope>NUCLEOTIDE SEQUENCE</scope>
</reference>
<gene>
    <name evidence="3" type="ORF">OKA104_LOCUS27060</name>
    <name evidence="2" type="ORF">VCS650_LOCUS39899</name>
</gene>
<dbReference type="Pfam" id="PF00668">
    <property type="entry name" value="Condensation"/>
    <property type="match status" value="1"/>
</dbReference>